<dbReference type="RefSeq" id="WP_160588886.1">
    <property type="nucleotide sequence ID" value="NZ_BMHN01000001.1"/>
</dbReference>
<dbReference type="GeneID" id="300654273"/>
<feature type="chain" id="PRO_5032979339" evidence="1">
    <location>
        <begin position="24"/>
        <end position="284"/>
    </location>
</feature>
<keyword evidence="3" id="KW-1185">Reference proteome</keyword>
<gene>
    <name evidence="2" type="ORF">GTQ45_14180</name>
</gene>
<dbReference type="EMBL" id="WXYQ01000012">
    <property type="protein sequence ID" value="NBG96883.1"/>
    <property type="molecule type" value="Genomic_DNA"/>
</dbReference>
<dbReference type="Proteomes" id="UP000470384">
    <property type="component" value="Unassembled WGS sequence"/>
</dbReference>
<organism evidence="2 3">
    <name type="scientific">Pyruvatibacter mobilis</name>
    <dbReference type="NCBI Taxonomy" id="1712261"/>
    <lineage>
        <taxon>Bacteria</taxon>
        <taxon>Pseudomonadati</taxon>
        <taxon>Pseudomonadota</taxon>
        <taxon>Alphaproteobacteria</taxon>
        <taxon>Hyphomicrobiales</taxon>
        <taxon>Parvibaculaceae</taxon>
        <taxon>Pyruvatibacter</taxon>
    </lineage>
</organism>
<evidence type="ECO:0000313" key="2">
    <source>
        <dbReference type="EMBL" id="NBG96883.1"/>
    </source>
</evidence>
<feature type="signal peptide" evidence="1">
    <location>
        <begin position="1"/>
        <end position="23"/>
    </location>
</feature>
<keyword evidence="1" id="KW-0732">Signal</keyword>
<reference evidence="2 3" key="1">
    <citation type="journal article" date="2016" name="Int. J. Syst. Evol. Microbiol.">
        <title>Pyruvatibacter mobilis gen. nov., sp. nov., a marine bacterium from the culture broth of Picochlorum sp. 122.</title>
        <authorList>
            <person name="Wang G."/>
            <person name="Tang M."/>
            <person name="Wu H."/>
            <person name="Dai S."/>
            <person name="Li T."/>
            <person name="Chen C."/>
            <person name="He H."/>
            <person name="Fan J."/>
            <person name="Xiang W."/>
            <person name="Li X."/>
        </authorList>
    </citation>
    <scope>NUCLEOTIDE SEQUENCE [LARGE SCALE GENOMIC DNA]</scope>
    <source>
        <strain evidence="2 3">GYP-11</strain>
    </source>
</reference>
<accession>A0A845QE90</accession>
<evidence type="ECO:0000313" key="3">
    <source>
        <dbReference type="Proteomes" id="UP000470384"/>
    </source>
</evidence>
<dbReference type="AlphaFoldDB" id="A0A845QE90"/>
<comment type="caution">
    <text evidence="2">The sequence shown here is derived from an EMBL/GenBank/DDBJ whole genome shotgun (WGS) entry which is preliminary data.</text>
</comment>
<proteinExistence type="predicted"/>
<sequence length="284" mass="29652">MKHVIRIAAVTALSVSLSATVLGGASIAGDEKGGGYGKHRPSMPHAPNISVGVPKISTHVFNVSVPVPNVHVPMFNGQRDKKDGGTDTFREKETIIERETIRETTIIEREVINNETVFIGGGGGSSYVIMQAPAIEIPKINVVQPQAPKPVKAECIDVKGRLSNAIRVSPAEIGVDYKGEVFRCPDGFALGATVGEWVNGRADYTDGFVIECQPGEALRFGQSGRLACAAEERRADLAHARLAGGPLAEVLIHRGSAASASGHGGTAADLGGLVLTGGVGGRVY</sequence>
<name>A0A845QE90_9HYPH</name>
<evidence type="ECO:0000256" key="1">
    <source>
        <dbReference type="SAM" id="SignalP"/>
    </source>
</evidence>
<dbReference type="OrthoDB" id="7172966at2"/>
<protein>
    <submittedName>
        <fullName evidence="2">Uncharacterized protein</fullName>
    </submittedName>
</protein>